<evidence type="ECO:0000313" key="3">
    <source>
        <dbReference type="Proteomes" id="UP000672032"/>
    </source>
</evidence>
<name>A0A8A3P3Y6_9HELO</name>
<reference evidence="2" key="1">
    <citation type="submission" date="2020-10" db="EMBL/GenBank/DDBJ databases">
        <title>Genome Sequence of Monilinia vaccinii-corymbosi Sheds Light on Mummy Berry Disease Infection of Blueberry and Mating Type.</title>
        <authorList>
            <person name="Yow A.G."/>
            <person name="Zhang Y."/>
            <person name="Bansal K."/>
            <person name="Eacker S.M."/>
            <person name="Sullivan S."/>
            <person name="Liachko I."/>
            <person name="Cubeta M.A."/>
            <person name="Rollins J.A."/>
            <person name="Ashrafi H."/>
        </authorList>
    </citation>
    <scope>NUCLEOTIDE SEQUENCE</scope>
    <source>
        <strain evidence="2">RL-1</strain>
    </source>
</reference>
<dbReference type="OrthoDB" id="3480713at2759"/>
<protein>
    <submittedName>
        <fullName evidence="2">Uncharacterized protein</fullName>
    </submittedName>
</protein>
<dbReference type="EMBL" id="CP063406">
    <property type="protein sequence ID" value="QSZ31902.1"/>
    <property type="molecule type" value="Genomic_DNA"/>
</dbReference>
<organism evidence="2 3">
    <name type="scientific">Monilinia vaccinii-corymbosi</name>
    <dbReference type="NCBI Taxonomy" id="61207"/>
    <lineage>
        <taxon>Eukaryota</taxon>
        <taxon>Fungi</taxon>
        <taxon>Dikarya</taxon>
        <taxon>Ascomycota</taxon>
        <taxon>Pezizomycotina</taxon>
        <taxon>Leotiomycetes</taxon>
        <taxon>Helotiales</taxon>
        <taxon>Sclerotiniaceae</taxon>
        <taxon>Monilinia</taxon>
    </lineage>
</organism>
<feature type="region of interest" description="Disordered" evidence="1">
    <location>
        <begin position="1"/>
        <end position="25"/>
    </location>
</feature>
<proteinExistence type="predicted"/>
<keyword evidence="3" id="KW-1185">Reference proteome</keyword>
<accession>A0A8A3P3Y6</accession>
<dbReference type="AlphaFoldDB" id="A0A8A3P3Y6"/>
<evidence type="ECO:0000256" key="1">
    <source>
        <dbReference type="SAM" id="MobiDB-lite"/>
    </source>
</evidence>
<gene>
    <name evidence="2" type="ORF">DSL72_001471</name>
</gene>
<dbReference type="Proteomes" id="UP000672032">
    <property type="component" value="Chromosome 2"/>
</dbReference>
<sequence>MSNPGLLLPAPSTPGAKHTRSSSVCSRNSCDSTCSSYTGTTTGVTETRPTILRARESRFSFGGPCDGTVFYIYDKPLPPLPPEAFVQKQKPLPPLPLDISRRRSHLKISGALLEPKGDAIYDDEKEVYVHKPYSDEKVMVENWEDQEKGL</sequence>
<evidence type="ECO:0000313" key="2">
    <source>
        <dbReference type="EMBL" id="QSZ31902.1"/>
    </source>
</evidence>